<keyword evidence="10" id="KW-1185">Reference proteome</keyword>
<dbReference type="GO" id="GO:0009055">
    <property type="term" value="F:electron transfer activity"/>
    <property type="evidence" value="ECO:0007669"/>
    <property type="project" value="UniProtKB-UniRule"/>
</dbReference>
<sequence length="62" mass="6616">MKVKVDPDECIECGACIATCPAVFDWDDNGKAHAIVDEVPPEEEDAAHEAVEGCPTDAISEE</sequence>
<evidence type="ECO:0000256" key="6">
    <source>
        <dbReference type="RuleBase" id="RU368020"/>
    </source>
</evidence>
<evidence type="ECO:0000256" key="5">
    <source>
        <dbReference type="ARBA" id="ARBA00023014"/>
    </source>
</evidence>
<dbReference type="InterPro" id="IPR017900">
    <property type="entry name" value="4Fe4S_Fe_S_CS"/>
</dbReference>
<evidence type="ECO:0000313" key="10">
    <source>
        <dbReference type="Proteomes" id="UP000197032"/>
    </source>
</evidence>
<dbReference type="InterPro" id="IPR017896">
    <property type="entry name" value="4Fe4S_Fe-S-bd"/>
</dbReference>
<feature type="region of interest" description="Disordered" evidence="7">
    <location>
        <begin position="41"/>
        <end position="62"/>
    </location>
</feature>
<comment type="function">
    <text evidence="6">Ferredoxins are iron-sulfur proteins that transfer electrons in a wide variety of metabolic reactions.</text>
</comment>
<gene>
    <name evidence="9" type="ORF">KKC1_11960</name>
</gene>
<dbReference type="EMBL" id="BDGJ01000042">
    <property type="protein sequence ID" value="GAW92036.1"/>
    <property type="molecule type" value="Genomic_DNA"/>
</dbReference>
<dbReference type="SUPFAM" id="SSF54862">
    <property type="entry name" value="4Fe-4S ferredoxins"/>
    <property type="match status" value="1"/>
</dbReference>
<dbReference type="GO" id="GO:0051536">
    <property type="term" value="F:iron-sulfur cluster binding"/>
    <property type="evidence" value="ECO:0007669"/>
    <property type="project" value="UniProtKB-KW"/>
</dbReference>
<dbReference type="PROSITE" id="PS00198">
    <property type="entry name" value="4FE4S_FER_1"/>
    <property type="match status" value="1"/>
</dbReference>
<evidence type="ECO:0000259" key="8">
    <source>
        <dbReference type="PROSITE" id="PS51379"/>
    </source>
</evidence>
<evidence type="ECO:0000256" key="1">
    <source>
        <dbReference type="ARBA" id="ARBA00022448"/>
    </source>
</evidence>
<dbReference type="InterPro" id="IPR001080">
    <property type="entry name" value="3Fe4S_ferredoxin"/>
</dbReference>
<keyword evidence="3 6" id="KW-0249">Electron transport</keyword>
<comment type="caution">
    <text evidence="9">The sequence shown here is derived from an EMBL/GenBank/DDBJ whole genome shotgun (WGS) entry which is preliminary data.</text>
</comment>
<dbReference type="Proteomes" id="UP000197032">
    <property type="component" value="Unassembled WGS sequence"/>
</dbReference>
<evidence type="ECO:0000313" key="9">
    <source>
        <dbReference type="EMBL" id="GAW92036.1"/>
    </source>
</evidence>
<dbReference type="Gene3D" id="3.30.70.20">
    <property type="match status" value="1"/>
</dbReference>
<accession>A0A1Z5HR79</accession>
<dbReference type="GO" id="GO:0005506">
    <property type="term" value="F:iron ion binding"/>
    <property type="evidence" value="ECO:0007669"/>
    <property type="project" value="UniProtKB-UniRule"/>
</dbReference>
<dbReference type="RefSeq" id="WP_088553466.1">
    <property type="nucleotide sequence ID" value="NZ_BDGJ01000042.1"/>
</dbReference>
<evidence type="ECO:0000256" key="2">
    <source>
        <dbReference type="ARBA" id="ARBA00022723"/>
    </source>
</evidence>
<keyword evidence="1 6" id="KW-0813">Transport</keyword>
<evidence type="ECO:0000256" key="7">
    <source>
        <dbReference type="SAM" id="MobiDB-lite"/>
    </source>
</evidence>
<evidence type="ECO:0000256" key="4">
    <source>
        <dbReference type="ARBA" id="ARBA00023004"/>
    </source>
</evidence>
<dbReference type="OrthoDB" id="9803319at2"/>
<dbReference type="InterPro" id="IPR051269">
    <property type="entry name" value="Fe-S_cluster_ET"/>
</dbReference>
<proteinExistence type="predicted"/>
<dbReference type="PANTHER" id="PTHR36923:SF3">
    <property type="entry name" value="FERREDOXIN"/>
    <property type="match status" value="1"/>
</dbReference>
<dbReference type="PRINTS" id="PR00352">
    <property type="entry name" value="3FE4SFRDOXIN"/>
</dbReference>
<dbReference type="Pfam" id="PF13370">
    <property type="entry name" value="Fer4_13"/>
    <property type="match status" value="1"/>
</dbReference>
<feature type="domain" description="4Fe-4S ferredoxin-type" evidence="8">
    <location>
        <begin position="1"/>
        <end position="29"/>
    </location>
</feature>
<evidence type="ECO:0000256" key="3">
    <source>
        <dbReference type="ARBA" id="ARBA00022982"/>
    </source>
</evidence>
<keyword evidence="2 6" id="KW-0479">Metal-binding</keyword>
<protein>
    <recommendedName>
        <fullName evidence="6">Ferredoxin</fullName>
    </recommendedName>
</protein>
<keyword evidence="5 6" id="KW-0411">Iron-sulfur</keyword>
<dbReference type="AlphaFoldDB" id="A0A1Z5HR79"/>
<dbReference type="PANTHER" id="PTHR36923">
    <property type="entry name" value="FERREDOXIN"/>
    <property type="match status" value="1"/>
</dbReference>
<reference evidence="10" key="1">
    <citation type="journal article" date="2017" name="Appl. Environ. Microbiol.">
        <title>Genomic analysis of Calderihabitans maritimus KKC1, a thermophilic hydrogenogenic carboxydotrophic bacterium isolated from marine sediment.</title>
        <authorList>
            <person name="Omae K."/>
            <person name="Yoneda Y."/>
            <person name="Fukuyama Y."/>
            <person name="Yoshida T."/>
            <person name="Sako Y."/>
        </authorList>
    </citation>
    <scope>NUCLEOTIDE SEQUENCE [LARGE SCALE GENOMIC DNA]</scope>
    <source>
        <strain evidence="10">KKC1</strain>
    </source>
</reference>
<keyword evidence="4 6" id="KW-0408">Iron</keyword>
<organism evidence="9 10">
    <name type="scientific">Calderihabitans maritimus</name>
    <dbReference type="NCBI Taxonomy" id="1246530"/>
    <lineage>
        <taxon>Bacteria</taxon>
        <taxon>Bacillati</taxon>
        <taxon>Bacillota</taxon>
        <taxon>Clostridia</taxon>
        <taxon>Neomoorellales</taxon>
        <taxon>Calderihabitantaceae</taxon>
        <taxon>Calderihabitans</taxon>
    </lineage>
</organism>
<name>A0A1Z5HR79_9FIRM</name>
<dbReference type="PROSITE" id="PS51379">
    <property type="entry name" value="4FE4S_FER_2"/>
    <property type="match status" value="1"/>
</dbReference>